<evidence type="ECO:0000256" key="6">
    <source>
        <dbReference type="ARBA" id="ARBA00043898"/>
    </source>
</evidence>
<dbReference type="InterPro" id="IPR042529">
    <property type="entry name" value="IF_2B-like_C"/>
</dbReference>
<dbReference type="InterPro" id="IPR051501">
    <property type="entry name" value="eIF2B_alpha/beta/delta"/>
</dbReference>
<protein>
    <recommendedName>
        <fullName evidence="7">Translation initiation factor eIF2B subunit alpha</fullName>
    </recommendedName>
    <alternativeName>
        <fullName evidence="8">eIF2B GDP-GTP exchange factor subunit alpha</fullName>
    </alternativeName>
</protein>
<dbReference type="EMBL" id="JAWQEG010004406">
    <property type="protein sequence ID" value="KAK3861767.1"/>
    <property type="molecule type" value="Genomic_DNA"/>
</dbReference>
<evidence type="ECO:0000256" key="2">
    <source>
        <dbReference type="ARBA" id="ARBA00007251"/>
    </source>
</evidence>
<dbReference type="PANTHER" id="PTHR45860">
    <property type="entry name" value="TRANSLATION INITIATION FACTOR EIF-2B SUBUNIT ALPHA"/>
    <property type="match status" value="1"/>
</dbReference>
<reference evidence="11" key="1">
    <citation type="submission" date="2023-10" db="EMBL/GenBank/DDBJ databases">
        <title>Genome assemblies of two species of porcelain crab, Petrolisthes cinctipes and Petrolisthes manimaculis (Anomura: Porcellanidae).</title>
        <authorList>
            <person name="Angst P."/>
        </authorList>
    </citation>
    <scope>NUCLEOTIDE SEQUENCE</scope>
    <source>
        <strain evidence="11">PB745_01</strain>
        <tissue evidence="11">Gill</tissue>
    </source>
</reference>
<evidence type="ECO:0000313" key="12">
    <source>
        <dbReference type="Proteomes" id="UP001286313"/>
    </source>
</evidence>
<comment type="function">
    <text evidence="6">Acts as a component of the translation initiation factor 2B (eIF2B) complex, which catalyzes the exchange of GDP for GTP on eukaryotic initiation factor 2 (eIF2) gamma subunit. Its guanine nucleotide exchange factor activity is repressed when bound to eIF2 complex phosphorylated on the alpha subunit, thereby limiting the amount of methionyl-initiator methionine tRNA available to the ribosome and consequently global translation is repressed.</text>
</comment>
<keyword evidence="5" id="KW-0648">Protein biosynthesis</keyword>
<organism evidence="11 12">
    <name type="scientific">Petrolisthes cinctipes</name>
    <name type="common">Flat porcelain crab</name>
    <dbReference type="NCBI Taxonomy" id="88211"/>
    <lineage>
        <taxon>Eukaryota</taxon>
        <taxon>Metazoa</taxon>
        <taxon>Ecdysozoa</taxon>
        <taxon>Arthropoda</taxon>
        <taxon>Crustacea</taxon>
        <taxon>Multicrustacea</taxon>
        <taxon>Malacostraca</taxon>
        <taxon>Eumalacostraca</taxon>
        <taxon>Eucarida</taxon>
        <taxon>Decapoda</taxon>
        <taxon>Pleocyemata</taxon>
        <taxon>Anomura</taxon>
        <taxon>Galatheoidea</taxon>
        <taxon>Porcellanidae</taxon>
        <taxon>Petrolisthes</taxon>
    </lineage>
</organism>
<dbReference type="AlphaFoldDB" id="A0AAE1EUU3"/>
<dbReference type="PANTHER" id="PTHR45860:SF1">
    <property type="entry name" value="TRANSLATION INITIATION FACTOR EIF-2B SUBUNIT ALPHA"/>
    <property type="match status" value="1"/>
</dbReference>
<dbReference type="GO" id="GO:0005085">
    <property type="term" value="F:guanyl-nucleotide exchange factor activity"/>
    <property type="evidence" value="ECO:0007669"/>
    <property type="project" value="TreeGrafter"/>
</dbReference>
<dbReference type="GO" id="GO:0003743">
    <property type="term" value="F:translation initiation factor activity"/>
    <property type="evidence" value="ECO:0007669"/>
    <property type="project" value="UniProtKB-KW"/>
</dbReference>
<comment type="subunit">
    <text evidence="9">Component of the translation initiation factor 2B (eIF2B) complex which is a heterodecamer of two sets of five different subunits: alpha, beta, gamma, delta and epsilon. Subunits alpha, beta and delta comprise a regulatory subcomplex and subunits epsilon and gamma comprise a catalytic subcomplex. Within the complex, the hexameric regulatory complex resides at the center, with the two heterodimeric catalytic subcomplexes bound on opposite sides.</text>
</comment>
<evidence type="ECO:0000256" key="5">
    <source>
        <dbReference type="ARBA" id="ARBA00022917"/>
    </source>
</evidence>
<dbReference type="SUPFAM" id="SSF100950">
    <property type="entry name" value="NagB/RpiA/CoA transferase-like"/>
    <property type="match status" value="1"/>
</dbReference>
<evidence type="ECO:0000313" key="11">
    <source>
        <dbReference type="EMBL" id="KAK3861767.1"/>
    </source>
</evidence>
<dbReference type="GO" id="GO:0005829">
    <property type="term" value="C:cytosol"/>
    <property type="evidence" value="ECO:0007669"/>
    <property type="project" value="UniProtKB-SubCell"/>
</dbReference>
<keyword evidence="3" id="KW-0963">Cytoplasm</keyword>
<dbReference type="Gene3D" id="3.40.50.10470">
    <property type="entry name" value="Translation initiation factor eif-2b, domain 2"/>
    <property type="match status" value="1"/>
</dbReference>
<evidence type="ECO:0000256" key="1">
    <source>
        <dbReference type="ARBA" id="ARBA00004514"/>
    </source>
</evidence>
<dbReference type="GO" id="GO:0005851">
    <property type="term" value="C:eukaryotic translation initiation factor 2B complex"/>
    <property type="evidence" value="ECO:0007669"/>
    <property type="project" value="TreeGrafter"/>
</dbReference>
<evidence type="ECO:0000256" key="10">
    <source>
        <dbReference type="RuleBase" id="RU003814"/>
    </source>
</evidence>
<evidence type="ECO:0000256" key="9">
    <source>
        <dbReference type="ARBA" id="ARBA00046432"/>
    </source>
</evidence>
<evidence type="ECO:0000256" key="4">
    <source>
        <dbReference type="ARBA" id="ARBA00022540"/>
    </source>
</evidence>
<evidence type="ECO:0000256" key="7">
    <source>
        <dbReference type="ARBA" id="ARBA00044208"/>
    </source>
</evidence>
<proteinExistence type="inferred from homology"/>
<keyword evidence="4" id="KW-0396">Initiation factor</keyword>
<accession>A0AAE1EUU3</accession>
<dbReference type="Gene3D" id="1.20.120.1070">
    <property type="entry name" value="Translation initiation factor eIF-2B, N-terminal domain"/>
    <property type="match status" value="1"/>
</dbReference>
<dbReference type="InterPro" id="IPR042528">
    <property type="entry name" value="elF-2B_alpha_N"/>
</dbReference>
<evidence type="ECO:0000256" key="8">
    <source>
        <dbReference type="ARBA" id="ARBA00044236"/>
    </source>
</evidence>
<evidence type="ECO:0000256" key="3">
    <source>
        <dbReference type="ARBA" id="ARBA00022490"/>
    </source>
</evidence>
<dbReference type="InterPro" id="IPR037171">
    <property type="entry name" value="NagB/RpiA_transferase-like"/>
</dbReference>
<name>A0AAE1EUU3_PETCI</name>
<keyword evidence="12" id="KW-1185">Reference proteome</keyword>
<comment type="caution">
    <text evidence="11">The sequence shown here is derived from an EMBL/GenBank/DDBJ whole genome shotgun (WGS) entry which is preliminary data.</text>
</comment>
<comment type="subcellular location">
    <subcellularLocation>
        <location evidence="1">Cytoplasm</location>
        <location evidence="1">Cytosol</location>
    </subcellularLocation>
</comment>
<dbReference type="Proteomes" id="UP001286313">
    <property type="component" value="Unassembled WGS sequence"/>
</dbReference>
<gene>
    <name evidence="11" type="ORF">Pcinc_032304</name>
</gene>
<comment type="similarity">
    <text evidence="2 10">Belongs to the eIF-2B alpha/beta/delta subunits family.</text>
</comment>
<dbReference type="Pfam" id="PF01008">
    <property type="entry name" value="IF-2B"/>
    <property type="match status" value="1"/>
</dbReference>
<sequence length="307" mass="34046">MMKAFDISTFFLQQMMDDDDMSPAIAATRALMESLRLDDSTTLQEFIAKMKEARETLSKTDVSVVSVLSGCELFLRFITLSHLELEQAADFASCREILLRRGEEYVKSMQESRKRILRSSTNLIKNGMVILTHSRSRNVLAVMKEAAKNGKQFTVFVTESRPDCSGQRMAEDLKSSGIPCTVILDAAVGYMVERVNAVMLGAEGVCENGGIISKIGTCTVATIAHMKNKPVYILVESFKFIRTIPLNNSSLPKSYLHCASILNSEKDLGSEHPLVDYTPPDNITLLYTDLGVLPTSAVTEHLIQLYT</sequence>
<dbReference type="InterPro" id="IPR000649">
    <property type="entry name" value="IF-2B-related"/>
</dbReference>